<keyword evidence="2" id="KW-1185">Reference proteome</keyword>
<dbReference type="Proteomes" id="UP001163603">
    <property type="component" value="Chromosome 11"/>
</dbReference>
<dbReference type="EMBL" id="CM047746">
    <property type="protein sequence ID" value="KAJ0021178.1"/>
    <property type="molecule type" value="Genomic_DNA"/>
</dbReference>
<gene>
    <name evidence="1" type="ORF">Pint_31678</name>
</gene>
<accession>A0ACC0XR76</accession>
<name>A0ACC0XR76_9ROSI</name>
<reference evidence="2" key="1">
    <citation type="journal article" date="2023" name="G3 (Bethesda)">
        <title>Genome assembly and association tests identify interacting loci associated with vigor, precocity, and sex in interspecific pistachio rootstocks.</title>
        <authorList>
            <person name="Palmer W."/>
            <person name="Jacygrad E."/>
            <person name="Sagayaradj S."/>
            <person name="Cavanaugh K."/>
            <person name="Han R."/>
            <person name="Bertier L."/>
            <person name="Beede B."/>
            <person name="Kafkas S."/>
            <person name="Golino D."/>
            <person name="Preece J."/>
            <person name="Michelmore R."/>
        </authorList>
    </citation>
    <scope>NUCLEOTIDE SEQUENCE [LARGE SCALE GENOMIC DNA]</scope>
</reference>
<sequence length="100" mass="11018">MDAVLCLSLSIRGHNLDGGMIELPLDPHKDLDVYEMNVRAFTAGESSGLDPDIRGSYLGFTEKVRVLIVDTGFSSVTKYKQLTEMGYENGSRSELDPAMM</sequence>
<protein>
    <submittedName>
        <fullName evidence="1">Uncharacterized protein</fullName>
    </submittedName>
</protein>
<evidence type="ECO:0000313" key="2">
    <source>
        <dbReference type="Proteomes" id="UP001163603"/>
    </source>
</evidence>
<proteinExistence type="predicted"/>
<evidence type="ECO:0000313" key="1">
    <source>
        <dbReference type="EMBL" id="KAJ0021178.1"/>
    </source>
</evidence>
<comment type="caution">
    <text evidence="1">The sequence shown here is derived from an EMBL/GenBank/DDBJ whole genome shotgun (WGS) entry which is preliminary data.</text>
</comment>
<organism evidence="1 2">
    <name type="scientific">Pistacia integerrima</name>
    <dbReference type="NCBI Taxonomy" id="434235"/>
    <lineage>
        <taxon>Eukaryota</taxon>
        <taxon>Viridiplantae</taxon>
        <taxon>Streptophyta</taxon>
        <taxon>Embryophyta</taxon>
        <taxon>Tracheophyta</taxon>
        <taxon>Spermatophyta</taxon>
        <taxon>Magnoliopsida</taxon>
        <taxon>eudicotyledons</taxon>
        <taxon>Gunneridae</taxon>
        <taxon>Pentapetalae</taxon>
        <taxon>rosids</taxon>
        <taxon>malvids</taxon>
        <taxon>Sapindales</taxon>
        <taxon>Anacardiaceae</taxon>
        <taxon>Pistacia</taxon>
    </lineage>
</organism>